<evidence type="ECO:0000313" key="10">
    <source>
        <dbReference type="Proteomes" id="UP000645555"/>
    </source>
</evidence>
<feature type="compositionally biased region" description="Low complexity" evidence="7">
    <location>
        <begin position="353"/>
        <end position="377"/>
    </location>
</feature>
<evidence type="ECO:0000256" key="4">
    <source>
        <dbReference type="ARBA" id="ARBA00022741"/>
    </source>
</evidence>
<evidence type="ECO:0000256" key="1">
    <source>
        <dbReference type="ARBA" id="ARBA00012513"/>
    </source>
</evidence>
<dbReference type="PANTHER" id="PTHR43289">
    <property type="entry name" value="MITOGEN-ACTIVATED PROTEIN KINASE KINASE KINASE 20-RELATED"/>
    <property type="match status" value="1"/>
</dbReference>
<protein>
    <recommendedName>
        <fullName evidence="1">non-specific serine/threonine protein kinase</fullName>
        <ecNumber evidence="1">2.7.11.1</ecNumber>
    </recommendedName>
</protein>
<dbReference type="SUPFAM" id="SSF56112">
    <property type="entry name" value="Protein kinase-like (PK-like)"/>
    <property type="match status" value="1"/>
</dbReference>
<accession>A0A918U4Q8</accession>
<evidence type="ECO:0000256" key="7">
    <source>
        <dbReference type="SAM" id="MobiDB-lite"/>
    </source>
</evidence>
<dbReference type="EC" id="2.7.11.1" evidence="1"/>
<keyword evidence="6" id="KW-0067">ATP-binding</keyword>
<dbReference type="AlphaFoldDB" id="A0A918U4Q8"/>
<feature type="domain" description="Protein kinase" evidence="8">
    <location>
        <begin position="1"/>
        <end position="269"/>
    </location>
</feature>
<reference evidence="9" key="1">
    <citation type="journal article" date="2014" name="Int. J. Syst. Evol. Microbiol.">
        <title>Complete genome sequence of Corynebacterium casei LMG S-19264T (=DSM 44701T), isolated from a smear-ripened cheese.</title>
        <authorList>
            <consortium name="US DOE Joint Genome Institute (JGI-PGF)"/>
            <person name="Walter F."/>
            <person name="Albersmeier A."/>
            <person name="Kalinowski J."/>
            <person name="Ruckert C."/>
        </authorList>
    </citation>
    <scope>NUCLEOTIDE SEQUENCE</scope>
    <source>
        <strain evidence="9">JCM 4956</strain>
    </source>
</reference>
<keyword evidence="5" id="KW-0418">Kinase</keyword>
<dbReference type="RefSeq" id="WP_308434839.1">
    <property type="nucleotide sequence ID" value="NZ_BMWD01000035.1"/>
</dbReference>
<gene>
    <name evidence="9" type="ORF">GCM10010515_68790</name>
</gene>
<dbReference type="InterPro" id="IPR011009">
    <property type="entry name" value="Kinase-like_dom_sf"/>
</dbReference>
<dbReference type="GO" id="GO:0004674">
    <property type="term" value="F:protein serine/threonine kinase activity"/>
    <property type="evidence" value="ECO:0007669"/>
    <property type="project" value="UniProtKB-KW"/>
</dbReference>
<dbReference type="InterPro" id="IPR000719">
    <property type="entry name" value="Prot_kinase_dom"/>
</dbReference>
<keyword evidence="4" id="KW-0547">Nucleotide-binding</keyword>
<evidence type="ECO:0000256" key="3">
    <source>
        <dbReference type="ARBA" id="ARBA00022679"/>
    </source>
</evidence>
<dbReference type="PROSITE" id="PS50011">
    <property type="entry name" value="PROTEIN_KINASE_DOM"/>
    <property type="match status" value="1"/>
</dbReference>
<dbReference type="Pfam" id="PF00069">
    <property type="entry name" value="Pkinase"/>
    <property type="match status" value="1"/>
</dbReference>
<evidence type="ECO:0000313" key="9">
    <source>
        <dbReference type="EMBL" id="GGX91905.1"/>
    </source>
</evidence>
<dbReference type="SMART" id="SM00220">
    <property type="entry name" value="S_TKc"/>
    <property type="match status" value="1"/>
</dbReference>
<dbReference type="Gene3D" id="3.30.200.20">
    <property type="entry name" value="Phosphorylase Kinase, domain 1"/>
    <property type="match status" value="1"/>
</dbReference>
<keyword evidence="10" id="KW-1185">Reference proteome</keyword>
<organism evidence="9 10">
    <name type="scientific">Streptomyces fructofermentans</name>
    <dbReference type="NCBI Taxonomy" id="152141"/>
    <lineage>
        <taxon>Bacteria</taxon>
        <taxon>Bacillati</taxon>
        <taxon>Actinomycetota</taxon>
        <taxon>Actinomycetes</taxon>
        <taxon>Kitasatosporales</taxon>
        <taxon>Streptomycetaceae</taxon>
        <taxon>Streptomyces</taxon>
    </lineage>
</organism>
<name>A0A918U4Q8_9ACTN</name>
<keyword evidence="2" id="KW-0723">Serine/threonine-protein kinase</keyword>
<feature type="region of interest" description="Disordered" evidence="7">
    <location>
        <begin position="325"/>
        <end position="384"/>
    </location>
</feature>
<keyword evidence="3" id="KW-0808">Transferase</keyword>
<dbReference type="GO" id="GO:0005524">
    <property type="term" value="F:ATP binding"/>
    <property type="evidence" value="ECO:0007669"/>
    <property type="project" value="UniProtKB-KW"/>
</dbReference>
<reference evidence="9" key="2">
    <citation type="submission" date="2020-09" db="EMBL/GenBank/DDBJ databases">
        <authorList>
            <person name="Sun Q."/>
            <person name="Ohkuma M."/>
        </authorList>
    </citation>
    <scope>NUCLEOTIDE SEQUENCE</scope>
    <source>
        <strain evidence="9">JCM 4956</strain>
    </source>
</reference>
<dbReference type="EMBL" id="BMWD01000035">
    <property type="protein sequence ID" value="GGX91905.1"/>
    <property type="molecule type" value="Genomic_DNA"/>
</dbReference>
<proteinExistence type="predicted"/>
<dbReference type="Proteomes" id="UP000645555">
    <property type="component" value="Unassembled WGS sequence"/>
</dbReference>
<evidence type="ECO:0000256" key="6">
    <source>
        <dbReference type="ARBA" id="ARBA00022840"/>
    </source>
</evidence>
<evidence type="ECO:0000256" key="2">
    <source>
        <dbReference type="ARBA" id="ARBA00022527"/>
    </source>
</evidence>
<evidence type="ECO:0000259" key="8">
    <source>
        <dbReference type="PROSITE" id="PS50011"/>
    </source>
</evidence>
<dbReference type="CDD" id="cd14014">
    <property type="entry name" value="STKc_PknB_like"/>
    <property type="match status" value="1"/>
</dbReference>
<dbReference type="Gene3D" id="1.10.510.10">
    <property type="entry name" value="Transferase(Phosphotransferase) domain 1"/>
    <property type="match status" value="1"/>
</dbReference>
<sequence>MAMGNAGAAADGLVAGRYRLQDVVHREVNCVCWYAEDIEYARPRLVTQTQLPADEGAESARRTVARILRVSDSVGLLRPAGVATVIDVVEEAGAVWTVVEWIDGMPLGELLNQQGAFHHVRAARIGLDILDVLEAAHGEGVVHGELSLGQVFVRDQGGVVLTGFGLAGTVPPVRLGAPLYAAPEQARGGPGGPAADLWALGALLYTMTEGRPPFRDRGRPEATFKAIERLPLRTPVKAGPLARTVQGLLRKSPGERITAPVVREALARVVSDDQEGVQHTVTTSRLSLGHLVGGDRGSRRAGRLALVGAAVVAVAVTVTALATAGDGAPEDSSAGRASASRTPADADGPSVPPIRSSEPAAPSPSGSPSASPSPSAPGGLPDGFRVYDAPEGFSVALPDGWEPVSTRREDRAYRVVFGTEDDPRSLAVTYSASAGADPVAVWRDDVEPGLQRRSGYDRLGGITATTYQGYEAADMEWLVDAQGTRVRTFGRGFLLGGGRSFSLRWTTPAEDWTGAGNQRVLRTVLDTFRPSSS</sequence>
<comment type="caution">
    <text evidence="9">The sequence shown here is derived from an EMBL/GenBank/DDBJ whole genome shotgun (WGS) entry which is preliminary data.</text>
</comment>
<dbReference type="PANTHER" id="PTHR43289:SF6">
    <property type="entry name" value="SERINE_THREONINE-PROTEIN KINASE NEKL-3"/>
    <property type="match status" value="1"/>
</dbReference>
<evidence type="ECO:0000256" key="5">
    <source>
        <dbReference type="ARBA" id="ARBA00022777"/>
    </source>
</evidence>